<keyword evidence="6" id="KW-0238">DNA-binding</keyword>
<proteinExistence type="inferred from homology"/>
<dbReference type="EC" id="3.4.-.-" evidence="8"/>
<dbReference type="RefSeq" id="WP_188403061.1">
    <property type="nucleotide sequence ID" value="NZ_BMCE01000002.1"/>
</dbReference>
<dbReference type="PANTHER" id="PTHR13604:SF0">
    <property type="entry name" value="ABASIC SITE PROCESSING PROTEIN HMCES"/>
    <property type="match status" value="1"/>
</dbReference>
<dbReference type="Proteomes" id="UP001319060">
    <property type="component" value="Unassembled WGS sequence"/>
</dbReference>
<comment type="similarity">
    <text evidence="1 8">Belongs to the SOS response-associated peptidase family.</text>
</comment>
<dbReference type="Pfam" id="PF02586">
    <property type="entry name" value="SRAP"/>
    <property type="match status" value="1"/>
</dbReference>
<evidence type="ECO:0000256" key="7">
    <source>
        <dbReference type="ARBA" id="ARBA00023239"/>
    </source>
</evidence>
<keyword evidence="10" id="KW-1185">Reference proteome</keyword>
<evidence type="ECO:0000256" key="2">
    <source>
        <dbReference type="ARBA" id="ARBA00022670"/>
    </source>
</evidence>
<dbReference type="SUPFAM" id="SSF143081">
    <property type="entry name" value="BB1717-like"/>
    <property type="match status" value="1"/>
</dbReference>
<keyword evidence="4 8" id="KW-0378">Hydrolase</keyword>
<dbReference type="InterPro" id="IPR036590">
    <property type="entry name" value="SRAP-like"/>
</dbReference>
<dbReference type="Gene3D" id="3.90.1680.10">
    <property type="entry name" value="SOS response associated peptidase-like"/>
    <property type="match status" value="1"/>
</dbReference>
<sequence length="213" mass="24773">MCGRYMLYYEKDVIIDAFNLVNEFDYEERFNIAPSQEVLAVVKGSNGNRAGYMKWGLVPKWSPDLKIGNKLINARSETIDQKPSFKESFYQKRCLIPASGFYEWVQSDRGKKQPYSFKLEDKKPFAFAGIWSRWTGEVNGKTVERITCSILTKASTPKMQRYHHRMPVMLKPQEGEKWLNRSVEKDALLSILDRNNPDLDVEQVSFDLNLNTK</sequence>
<name>A0ABS2ZAU8_9BACL</name>
<organism evidence="9 10">
    <name type="scientific">Fictibacillus barbaricus</name>
    <dbReference type="NCBI Taxonomy" id="182136"/>
    <lineage>
        <taxon>Bacteria</taxon>
        <taxon>Bacillati</taxon>
        <taxon>Bacillota</taxon>
        <taxon>Bacilli</taxon>
        <taxon>Bacillales</taxon>
        <taxon>Fictibacillaceae</taxon>
        <taxon>Fictibacillus</taxon>
    </lineage>
</organism>
<keyword evidence="7" id="KW-0456">Lyase</keyword>
<evidence type="ECO:0000256" key="6">
    <source>
        <dbReference type="ARBA" id="ARBA00023125"/>
    </source>
</evidence>
<comment type="caution">
    <text evidence="9">The sequence shown here is derived from an EMBL/GenBank/DDBJ whole genome shotgun (WGS) entry which is preliminary data.</text>
</comment>
<evidence type="ECO:0000256" key="4">
    <source>
        <dbReference type="ARBA" id="ARBA00022801"/>
    </source>
</evidence>
<accession>A0ABS2ZAU8</accession>
<dbReference type="InterPro" id="IPR003738">
    <property type="entry name" value="SRAP"/>
</dbReference>
<evidence type="ECO:0000313" key="9">
    <source>
        <dbReference type="EMBL" id="MBN3545324.1"/>
    </source>
</evidence>
<keyword evidence="3" id="KW-0227">DNA damage</keyword>
<evidence type="ECO:0000256" key="5">
    <source>
        <dbReference type="ARBA" id="ARBA00023124"/>
    </source>
</evidence>
<gene>
    <name evidence="9" type="ORF">JYA64_08460</name>
</gene>
<evidence type="ECO:0000256" key="3">
    <source>
        <dbReference type="ARBA" id="ARBA00022763"/>
    </source>
</evidence>
<keyword evidence="5" id="KW-0190">Covalent protein-DNA linkage</keyword>
<evidence type="ECO:0000256" key="1">
    <source>
        <dbReference type="ARBA" id="ARBA00008136"/>
    </source>
</evidence>
<reference evidence="9 10" key="1">
    <citation type="submission" date="2021-01" db="EMBL/GenBank/DDBJ databases">
        <title>Genome Sequencing of Type Strains.</title>
        <authorList>
            <person name="Lemaire J.F."/>
            <person name="Inderbitzin P."/>
            <person name="Collins S.B."/>
            <person name="Wespe N."/>
            <person name="Knight-Connoni V."/>
        </authorList>
    </citation>
    <scope>NUCLEOTIDE SEQUENCE [LARGE SCALE GENOMIC DNA]</scope>
    <source>
        <strain evidence="9 10">DSM 14730</strain>
    </source>
</reference>
<dbReference type="EMBL" id="JAFHKS010000042">
    <property type="protein sequence ID" value="MBN3545324.1"/>
    <property type="molecule type" value="Genomic_DNA"/>
</dbReference>
<protein>
    <recommendedName>
        <fullName evidence="8">Abasic site processing protein</fullName>
        <ecNumber evidence="8">3.4.-.-</ecNumber>
    </recommendedName>
</protein>
<dbReference type="PANTHER" id="PTHR13604">
    <property type="entry name" value="DC12-RELATED"/>
    <property type="match status" value="1"/>
</dbReference>
<evidence type="ECO:0000313" key="10">
    <source>
        <dbReference type="Proteomes" id="UP001319060"/>
    </source>
</evidence>
<evidence type="ECO:0000256" key="8">
    <source>
        <dbReference type="RuleBase" id="RU364100"/>
    </source>
</evidence>
<keyword evidence="2 8" id="KW-0645">Protease</keyword>